<evidence type="ECO:0000256" key="2">
    <source>
        <dbReference type="ARBA" id="ARBA00022475"/>
    </source>
</evidence>
<comment type="caution">
    <text evidence="8">The sequence shown here is derived from an EMBL/GenBank/DDBJ whole genome shotgun (WGS) entry which is preliminary data.</text>
</comment>
<evidence type="ECO:0000259" key="7">
    <source>
        <dbReference type="Pfam" id="PF00924"/>
    </source>
</evidence>
<dbReference type="EMBL" id="JBHSKX010000001">
    <property type="protein sequence ID" value="MFC5366584.1"/>
    <property type="molecule type" value="Genomic_DNA"/>
</dbReference>
<dbReference type="InterPro" id="IPR010920">
    <property type="entry name" value="LSM_dom_sf"/>
</dbReference>
<feature type="domain" description="Mechanosensitive ion channel MscS" evidence="7">
    <location>
        <begin position="121"/>
        <end position="169"/>
    </location>
</feature>
<name>A0ABD5R968_9EURY</name>
<proteinExistence type="predicted"/>
<reference evidence="8 9" key="1">
    <citation type="journal article" date="2019" name="Int. J. Syst. Evol. Microbiol.">
        <title>The Global Catalogue of Microorganisms (GCM) 10K type strain sequencing project: providing services to taxonomists for standard genome sequencing and annotation.</title>
        <authorList>
            <consortium name="The Broad Institute Genomics Platform"/>
            <consortium name="The Broad Institute Genome Sequencing Center for Infectious Disease"/>
            <person name="Wu L."/>
            <person name="Ma J."/>
        </authorList>
    </citation>
    <scope>NUCLEOTIDE SEQUENCE [LARGE SCALE GENOMIC DNA]</scope>
    <source>
        <strain evidence="8 9">CGMCC 1.12237</strain>
    </source>
</reference>
<evidence type="ECO:0000256" key="1">
    <source>
        <dbReference type="ARBA" id="ARBA00004651"/>
    </source>
</evidence>
<dbReference type="InterPro" id="IPR006685">
    <property type="entry name" value="MscS_channel_2nd"/>
</dbReference>
<feature type="transmembrane region" description="Helical" evidence="6">
    <location>
        <begin position="78"/>
        <end position="100"/>
    </location>
</feature>
<dbReference type="SUPFAM" id="SSF50182">
    <property type="entry name" value="Sm-like ribonucleoproteins"/>
    <property type="match status" value="1"/>
</dbReference>
<dbReference type="InterPro" id="IPR011066">
    <property type="entry name" value="MscS_channel_C_sf"/>
</dbReference>
<gene>
    <name evidence="8" type="ORF">ACFPJ5_06500</name>
</gene>
<sequence length="312" mass="34507">MKRPVGYVSLLLALVAGVAGALVEGTPLLDEFAFTLLAAKALYALGVVLGANGCYLLISRYLVARSANKRRAHDARNVLRLAFGAVTVVAVLGIVTNQWVGVLVSFGVIGFAITFALQQPLLSLLGWVYIMTKRPYEVGDRVEIEGRKGDVVEVDFLVTELWEIDGELVASNQPSGRVVTVPNSVVLSSEVVNYTAGFDAIWNEVVVQVAYETDLDFARERMVDVAEAYLGDDMTRGVAEYTDALARTPVELDVQDHPSVNVRQQESWVELRLRYTTHPRRGARVRNELSRRVLAELNQHPDRVKFPVGRNR</sequence>
<keyword evidence="9" id="KW-1185">Reference proteome</keyword>
<evidence type="ECO:0000256" key="5">
    <source>
        <dbReference type="ARBA" id="ARBA00023136"/>
    </source>
</evidence>
<dbReference type="PANTHER" id="PTHR30221:SF1">
    <property type="entry name" value="SMALL-CONDUCTANCE MECHANOSENSITIVE CHANNEL"/>
    <property type="match status" value="1"/>
</dbReference>
<dbReference type="InterPro" id="IPR023408">
    <property type="entry name" value="MscS_beta-dom_sf"/>
</dbReference>
<keyword evidence="2" id="KW-1003">Cell membrane</keyword>
<dbReference type="Gene3D" id="2.30.30.60">
    <property type="match status" value="1"/>
</dbReference>
<protein>
    <submittedName>
        <fullName evidence="8">Mechanosensitive ion channel family protein</fullName>
    </submittedName>
</protein>
<evidence type="ECO:0000256" key="3">
    <source>
        <dbReference type="ARBA" id="ARBA00022692"/>
    </source>
</evidence>
<keyword evidence="5 6" id="KW-0472">Membrane</keyword>
<dbReference type="AlphaFoldDB" id="A0ABD5R968"/>
<evidence type="ECO:0000256" key="6">
    <source>
        <dbReference type="SAM" id="Phobius"/>
    </source>
</evidence>
<dbReference type="PANTHER" id="PTHR30221">
    <property type="entry name" value="SMALL-CONDUCTANCE MECHANOSENSITIVE CHANNEL"/>
    <property type="match status" value="1"/>
</dbReference>
<feature type="transmembrane region" description="Helical" evidence="6">
    <location>
        <begin position="37"/>
        <end position="58"/>
    </location>
</feature>
<evidence type="ECO:0000313" key="9">
    <source>
        <dbReference type="Proteomes" id="UP001596201"/>
    </source>
</evidence>
<dbReference type="Pfam" id="PF00924">
    <property type="entry name" value="MS_channel_2nd"/>
    <property type="match status" value="1"/>
</dbReference>
<accession>A0ABD5R968</accession>
<dbReference type="Proteomes" id="UP001596201">
    <property type="component" value="Unassembled WGS sequence"/>
</dbReference>
<dbReference type="Gene3D" id="3.30.70.100">
    <property type="match status" value="1"/>
</dbReference>
<dbReference type="GO" id="GO:0005886">
    <property type="term" value="C:plasma membrane"/>
    <property type="evidence" value="ECO:0007669"/>
    <property type="project" value="UniProtKB-SubCell"/>
</dbReference>
<keyword evidence="4 6" id="KW-1133">Transmembrane helix</keyword>
<keyword evidence="3 6" id="KW-0812">Transmembrane</keyword>
<dbReference type="InterPro" id="IPR045275">
    <property type="entry name" value="MscS_archaea/bacteria_type"/>
</dbReference>
<organism evidence="8 9">
    <name type="scientific">Salinirubrum litoreum</name>
    <dbReference type="NCBI Taxonomy" id="1126234"/>
    <lineage>
        <taxon>Archaea</taxon>
        <taxon>Methanobacteriati</taxon>
        <taxon>Methanobacteriota</taxon>
        <taxon>Stenosarchaea group</taxon>
        <taxon>Halobacteria</taxon>
        <taxon>Halobacteriales</taxon>
        <taxon>Haloferacaceae</taxon>
        <taxon>Salinirubrum</taxon>
    </lineage>
</organism>
<evidence type="ECO:0000313" key="8">
    <source>
        <dbReference type="EMBL" id="MFC5366584.1"/>
    </source>
</evidence>
<dbReference type="RefSeq" id="WP_227228075.1">
    <property type="nucleotide sequence ID" value="NZ_JAJCVJ010000001.1"/>
</dbReference>
<dbReference type="SUPFAM" id="SSF82689">
    <property type="entry name" value="Mechanosensitive channel protein MscS (YggB), C-terminal domain"/>
    <property type="match status" value="1"/>
</dbReference>
<feature type="transmembrane region" description="Helical" evidence="6">
    <location>
        <begin position="106"/>
        <end position="130"/>
    </location>
</feature>
<evidence type="ECO:0000256" key="4">
    <source>
        <dbReference type="ARBA" id="ARBA00022989"/>
    </source>
</evidence>
<comment type="subcellular location">
    <subcellularLocation>
        <location evidence="1">Cell membrane</location>
        <topology evidence="1">Multi-pass membrane protein</topology>
    </subcellularLocation>
</comment>